<dbReference type="EMBL" id="LXQA010000243">
    <property type="protein sequence ID" value="MCH79635.1"/>
    <property type="molecule type" value="Genomic_DNA"/>
</dbReference>
<comment type="caution">
    <text evidence="3">The sequence shown here is derived from an EMBL/GenBank/DDBJ whole genome shotgun (WGS) entry which is preliminary data.</text>
</comment>
<dbReference type="SUPFAM" id="SSF56672">
    <property type="entry name" value="DNA/RNA polymerases"/>
    <property type="match status" value="1"/>
</dbReference>
<keyword evidence="4" id="KW-1185">Reference proteome</keyword>
<dbReference type="PANTHER" id="PTHR43383">
    <property type="entry name" value="NODULIN 6"/>
    <property type="match status" value="1"/>
</dbReference>
<accession>A0A392LXN7</accession>
<name>A0A392LXN7_9FABA</name>
<evidence type="ECO:0000313" key="3">
    <source>
        <dbReference type="EMBL" id="MCH79635.1"/>
    </source>
</evidence>
<dbReference type="PANTHER" id="PTHR43383:SF2">
    <property type="entry name" value="AMIDOHYDROLASE 2 FAMILY PROTEIN"/>
    <property type="match status" value="1"/>
</dbReference>
<evidence type="ECO:0000259" key="2">
    <source>
        <dbReference type="Pfam" id="PF07727"/>
    </source>
</evidence>
<feature type="non-terminal residue" evidence="3">
    <location>
        <position position="423"/>
    </location>
</feature>
<feature type="region of interest" description="Disordered" evidence="1">
    <location>
        <begin position="1"/>
        <end position="34"/>
    </location>
</feature>
<evidence type="ECO:0000256" key="1">
    <source>
        <dbReference type="SAM" id="MobiDB-lite"/>
    </source>
</evidence>
<dbReference type="InterPro" id="IPR013103">
    <property type="entry name" value="RVT_2"/>
</dbReference>
<proteinExistence type="predicted"/>
<dbReference type="Pfam" id="PF07727">
    <property type="entry name" value="RVT_2"/>
    <property type="match status" value="1"/>
</dbReference>
<feature type="domain" description="Reverse transcriptase Ty1/copia-type" evidence="2">
    <location>
        <begin position="148"/>
        <end position="390"/>
    </location>
</feature>
<dbReference type="InterPro" id="IPR043502">
    <property type="entry name" value="DNA/RNA_pol_sf"/>
</dbReference>
<sequence>MSQDRPLTSLPSHISDTSSPHQINLPTSSDTSLSPIIPQNNVLPVINQPSTTCRKSQRIPHPPKNLDIYHCYQISNTVSPSLHATSQSSASCKFPISSYLSYQHTSSAHNNYILNLTNNPEPTCYETAICDDNWKSAINAELTALVKNDTWILVPLPPHKHAIGCKWVFKLKLHANGTIERYKARLVAKGYTQTEGIDYMDTFSPVVKMTTIRILLAIAAAQNWPLYQLDVNTAFLHGDLNEEVYMTPPAGLYLPSPNLVCKLQRSLYGLKQASRQWNTKLTETLTSSGYIQSKSDYSLFTKQRSSGFTVILVYVDDLVLGGTDAEEINHIKALLDTKFSIKDLGLLKYFLGFEVARSKQGISLCQRKYTLDLIKDAGLLGAKPCNTPMQPQLQLHTASGDPISDPTMYRRLVGRLLYLTHTR</sequence>
<gene>
    <name evidence="3" type="ORF">A2U01_0000388</name>
</gene>
<evidence type="ECO:0000313" key="4">
    <source>
        <dbReference type="Proteomes" id="UP000265520"/>
    </source>
</evidence>
<dbReference type="Proteomes" id="UP000265520">
    <property type="component" value="Unassembled WGS sequence"/>
</dbReference>
<reference evidence="3 4" key="1">
    <citation type="journal article" date="2018" name="Front. Plant Sci.">
        <title>Red Clover (Trifolium pratense) and Zigzag Clover (T. medium) - A Picture of Genomic Similarities and Differences.</title>
        <authorList>
            <person name="Dluhosova J."/>
            <person name="Istvanek J."/>
            <person name="Nedelnik J."/>
            <person name="Repkova J."/>
        </authorList>
    </citation>
    <scope>NUCLEOTIDE SEQUENCE [LARGE SCALE GENOMIC DNA]</scope>
    <source>
        <strain evidence="4">cv. 10/8</strain>
        <tissue evidence="3">Leaf</tissue>
    </source>
</reference>
<dbReference type="AlphaFoldDB" id="A0A392LXN7"/>
<organism evidence="3 4">
    <name type="scientific">Trifolium medium</name>
    <dbReference type="NCBI Taxonomy" id="97028"/>
    <lineage>
        <taxon>Eukaryota</taxon>
        <taxon>Viridiplantae</taxon>
        <taxon>Streptophyta</taxon>
        <taxon>Embryophyta</taxon>
        <taxon>Tracheophyta</taxon>
        <taxon>Spermatophyta</taxon>
        <taxon>Magnoliopsida</taxon>
        <taxon>eudicotyledons</taxon>
        <taxon>Gunneridae</taxon>
        <taxon>Pentapetalae</taxon>
        <taxon>rosids</taxon>
        <taxon>fabids</taxon>
        <taxon>Fabales</taxon>
        <taxon>Fabaceae</taxon>
        <taxon>Papilionoideae</taxon>
        <taxon>50 kb inversion clade</taxon>
        <taxon>NPAAA clade</taxon>
        <taxon>Hologalegina</taxon>
        <taxon>IRL clade</taxon>
        <taxon>Trifolieae</taxon>
        <taxon>Trifolium</taxon>
    </lineage>
</organism>
<protein>
    <submittedName>
        <fullName evidence="3">Retrovirus-related Pol polyprotein from transposon TNT 1-94</fullName>
    </submittedName>
</protein>